<name>A0A5D0CNA7_9BACL</name>
<reference evidence="9 10" key="1">
    <citation type="submission" date="2019-08" db="EMBL/GenBank/DDBJ databases">
        <title>Genome sequencing of Paenibacillus faecis DSM 23593(T).</title>
        <authorList>
            <person name="Kook J.-K."/>
            <person name="Park S.-N."/>
            <person name="Lim Y.K."/>
        </authorList>
    </citation>
    <scope>NUCLEOTIDE SEQUENCE [LARGE SCALE GENOMIC DNA]</scope>
    <source>
        <strain evidence="9 10">DSM 23593</strain>
    </source>
</reference>
<sequence length="368" mass="40769">MPEYKISLRQLMIVTAMFTVGSGILLVPSGLASIAKQDAWIAALIGVLFGFGAVSVHLLLAKMYPTKNLMQICETLMGKWIGKAIGLLFLVTFFLCGPTTVLQEIGNFVTIQMMPETPIEAIILLFGAIMTLGARLGLEVLARSIELMFPWVVFLFTAMTLLLLSEVKLERTFPVFEFGALPLFSAALTFASVVFFPHIMLLMIYPASVNRPEQAYKAVYIGSLFGSVVLVIVIALTILVLGPSITAQSMYPSYMLAQKISIGNFLQRIEAVMAIMWFISLFFRLALYLYMIVAGLSIILGIKNRQALMLPAGWIMSTLAVFIYPNVAYRQSWDAKVWVPYTLVVGVFLPMLLLGLHGIRKLRSRKSA</sequence>
<dbReference type="PANTHER" id="PTHR34975:SF2">
    <property type="entry name" value="SPORE GERMINATION PROTEIN A2"/>
    <property type="match status" value="1"/>
</dbReference>
<feature type="transmembrane region" description="Helical" evidence="8">
    <location>
        <begin position="121"/>
        <end position="138"/>
    </location>
</feature>
<proteinExistence type="inferred from homology"/>
<accession>A0A5D0CNA7</accession>
<dbReference type="GO" id="GO:0016020">
    <property type="term" value="C:membrane"/>
    <property type="evidence" value="ECO:0007669"/>
    <property type="project" value="UniProtKB-SubCell"/>
</dbReference>
<keyword evidence="10" id="KW-1185">Reference proteome</keyword>
<keyword evidence="4" id="KW-0309">Germination</keyword>
<dbReference type="GO" id="GO:0009847">
    <property type="term" value="P:spore germination"/>
    <property type="evidence" value="ECO:0007669"/>
    <property type="project" value="InterPro"/>
</dbReference>
<feature type="transmembrane region" description="Helical" evidence="8">
    <location>
        <begin position="12"/>
        <end position="34"/>
    </location>
</feature>
<comment type="subcellular location">
    <subcellularLocation>
        <location evidence="1">Membrane</location>
        <topology evidence="1">Multi-pass membrane protein</topology>
    </subcellularLocation>
</comment>
<dbReference type="NCBIfam" id="TIGR00912">
    <property type="entry name" value="2A0309"/>
    <property type="match status" value="1"/>
</dbReference>
<dbReference type="OrthoDB" id="2078716at2"/>
<evidence type="ECO:0000256" key="3">
    <source>
        <dbReference type="ARBA" id="ARBA00022448"/>
    </source>
</evidence>
<feature type="transmembrane region" description="Helical" evidence="8">
    <location>
        <begin position="274"/>
        <end position="300"/>
    </location>
</feature>
<keyword evidence="6 8" id="KW-1133">Transmembrane helix</keyword>
<feature type="transmembrane region" description="Helical" evidence="8">
    <location>
        <begin position="80"/>
        <end position="101"/>
    </location>
</feature>
<keyword evidence="3" id="KW-0813">Transport</keyword>
<dbReference type="InterPro" id="IPR004761">
    <property type="entry name" value="Spore_GerAB"/>
</dbReference>
<evidence type="ECO:0000256" key="7">
    <source>
        <dbReference type="ARBA" id="ARBA00023136"/>
    </source>
</evidence>
<organism evidence="9 10">
    <name type="scientific">Paenibacillus faecis</name>
    <dbReference type="NCBI Taxonomy" id="862114"/>
    <lineage>
        <taxon>Bacteria</taxon>
        <taxon>Bacillati</taxon>
        <taxon>Bacillota</taxon>
        <taxon>Bacilli</taxon>
        <taxon>Bacillales</taxon>
        <taxon>Paenibacillaceae</taxon>
        <taxon>Paenibacillus</taxon>
    </lineage>
</organism>
<evidence type="ECO:0000256" key="2">
    <source>
        <dbReference type="ARBA" id="ARBA00007998"/>
    </source>
</evidence>
<dbReference type="AlphaFoldDB" id="A0A5D0CNA7"/>
<comment type="caution">
    <text evidence="9">The sequence shown here is derived from an EMBL/GenBank/DDBJ whole genome shotgun (WGS) entry which is preliminary data.</text>
</comment>
<dbReference type="PANTHER" id="PTHR34975">
    <property type="entry name" value="SPORE GERMINATION PROTEIN A2"/>
    <property type="match status" value="1"/>
</dbReference>
<evidence type="ECO:0000313" key="9">
    <source>
        <dbReference type="EMBL" id="TYA11396.1"/>
    </source>
</evidence>
<evidence type="ECO:0000256" key="4">
    <source>
        <dbReference type="ARBA" id="ARBA00022544"/>
    </source>
</evidence>
<evidence type="ECO:0000256" key="6">
    <source>
        <dbReference type="ARBA" id="ARBA00022989"/>
    </source>
</evidence>
<feature type="transmembrane region" description="Helical" evidence="8">
    <location>
        <begin position="307"/>
        <end position="325"/>
    </location>
</feature>
<comment type="similarity">
    <text evidence="2">Belongs to the amino acid-polyamine-organocation (APC) superfamily. Spore germination protein (SGP) (TC 2.A.3.9) family.</text>
</comment>
<feature type="transmembrane region" description="Helical" evidence="8">
    <location>
        <begin position="337"/>
        <end position="356"/>
    </location>
</feature>
<feature type="transmembrane region" description="Helical" evidence="8">
    <location>
        <begin position="145"/>
        <end position="164"/>
    </location>
</feature>
<dbReference type="Proteomes" id="UP000325218">
    <property type="component" value="Unassembled WGS sequence"/>
</dbReference>
<evidence type="ECO:0000256" key="8">
    <source>
        <dbReference type="SAM" id="Phobius"/>
    </source>
</evidence>
<feature type="transmembrane region" description="Helical" evidence="8">
    <location>
        <begin position="184"/>
        <end position="206"/>
    </location>
</feature>
<dbReference type="RefSeq" id="WP_148455185.1">
    <property type="nucleotide sequence ID" value="NZ_VSDO01000004.1"/>
</dbReference>
<gene>
    <name evidence="9" type="ORF">FRY98_19800</name>
</gene>
<evidence type="ECO:0000256" key="5">
    <source>
        <dbReference type="ARBA" id="ARBA00022692"/>
    </source>
</evidence>
<dbReference type="EMBL" id="VSDO01000004">
    <property type="protein sequence ID" value="TYA11396.1"/>
    <property type="molecule type" value="Genomic_DNA"/>
</dbReference>
<feature type="transmembrane region" description="Helical" evidence="8">
    <location>
        <begin position="40"/>
        <end position="60"/>
    </location>
</feature>
<dbReference type="Pfam" id="PF03845">
    <property type="entry name" value="Spore_permease"/>
    <property type="match status" value="1"/>
</dbReference>
<protein>
    <submittedName>
        <fullName evidence="9">GerAB/ArcD/ProY family transporter</fullName>
    </submittedName>
</protein>
<keyword evidence="5 8" id="KW-0812">Transmembrane</keyword>
<feature type="transmembrane region" description="Helical" evidence="8">
    <location>
        <begin position="218"/>
        <end position="241"/>
    </location>
</feature>
<keyword evidence="7 8" id="KW-0472">Membrane</keyword>
<evidence type="ECO:0000256" key="1">
    <source>
        <dbReference type="ARBA" id="ARBA00004141"/>
    </source>
</evidence>
<evidence type="ECO:0000313" key="10">
    <source>
        <dbReference type="Proteomes" id="UP000325218"/>
    </source>
</evidence>